<dbReference type="EMBL" id="CP004393">
    <property type="protein sequence ID" value="AJE46616.1"/>
    <property type="molecule type" value="Genomic_DNA"/>
</dbReference>
<protein>
    <submittedName>
        <fullName evidence="2">Uncharacterized protein</fullName>
    </submittedName>
</protein>
<evidence type="ECO:0000313" key="1">
    <source>
        <dbReference type="EMBL" id="AJE46543.1"/>
    </source>
</evidence>
<evidence type="ECO:0000313" key="2">
    <source>
        <dbReference type="EMBL" id="AJE46616.1"/>
    </source>
</evidence>
<accession>A0A0B5E0W2</accession>
<dbReference type="EMBL" id="CP004393">
    <property type="protein sequence ID" value="AJE46543.1"/>
    <property type="molecule type" value="Genomic_DNA"/>
</dbReference>
<dbReference type="KEGG" id="cid:P73_1901"/>
<gene>
    <name evidence="1" type="ORF">P73_1828</name>
    <name evidence="2" type="ORF">P73_1901</name>
</gene>
<dbReference type="HOGENOM" id="CLU_2932809_0_0_5"/>
<dbReference type="RefSeq" id="WP_043869402.1">
    <property type="nucleotide sequence ID" value="NZ_CP004393.1"/>
</dbReference>
<dbReference type="OrthoDB" id="7870639at2"/>
<keyword evidence="3" id="KW-1185">Reference proteome</keyword>
<organism evidence="2 3">
    <name type="scientific">Celeribacter indicus</name>
    <dbReference type="NCBI Taxonomy" id="1208324"/>
    <lineage>
        <taxon>Bacteria</taxon>
        <taxon>Pseudomonadati</taxon>
        <taxon>Pseudomonadota</taxon>
        <taxon>Alphaproteobacteria</taxon>
        <taxon>Rhodobacterales</taxon>
        <taxon>Roseobacteraceae</taxon>
        <taxon>Celeribacter</taxon>
    </lineage>
</organism>
<evidence type="ECO:0000313" key="3">
    <source>
        <dbReference type="Proteomes" id="UP000031521"/>
    </source>
</evidence>
<reference evidence="2 3" key="1">
    <citation type="journal article" date="2014" name="Int. J. Syst. Evol. Microbiol.">
        <title>Celeribacter indicus sp. nov., a polycyclic aromatic hydrocarbon-degrading bacterium from deep-sea sediment and reclassification of Huaishuia halophila as Celeribacter halophilus comb. nov.</title>
        <authorList>
            <person name="Lai Q."/>
            <person name="Cao J."/>
            <person name="Yuan J."/>
            <person name="Li F."/>
            <person name="Shao Z."/>
        </authorList>
    </citation>
    <scope>NUCLEOTIDE SEQUENCE [LARGE SCALE GENOMIC DNA]</scope>
    <source>
        <strain evidence="2">P73</strain>
    </source>
</reference>
<dbReference type="Proteomes" id="UP000031521">
    <property type="component" value="Chromosome"/>
</dbReference>
<sequence>MTLAERYNLEAARLLPHMAADLQVDPAITRATEIDEIVFRRGEFLGGMACAILAMIEQKN</sequence>
<dbReference type="AlphaFoldDB" id="A0A0B5E0W2"/>
<name>A0A0B5E0W2_9RHOB</name>
<dbReference type="STRING" id="1208324.P73_1828"/>
<dbReference type="KEGG" id="cid:P73_1828"/>
<reference evidence="2" key="2">
    <citation type="journal article" date="2015" name="Sci. Rep.">
        <title>Genomic and metabolic analysis of fluoranthene degradation pathway in Celeribacter indicus P73(T.).</title>
        <authorList>
            <person name="Cao J."/>
            <person name="Lai Q."/>
            <person name="Yuan J."/>
            <person name="Shao Z."/>
        </authorList>
    </citation>
    <scope>NUCLEOTIDE SEQUENCE</scope>
    <source>
        <strain evidence="2">P73</strain>
    </source>
</reference>
<proteinExistence type="predicted"/>